<dbReference type="InterPro" id="IPR035930">
    <property type="entry name" value="FomD-like_sf"/>
</dbReference>
<feature type="domain" description="DUF402" evidence="1">
    <location>
        <begin position="25"/>
        <end position="152"/>
    </location>
</feature>
<dbReference type="Gene3D" id="2.40.380.10">
    <property type="entry name" value="FomD-like"/>
    <property type="match status" value="1"/>
</dbReference>
<dbReference type="EMBL" id="CM001466">
    <property type="protein sequence ID" value="EHY88241.1"/>
    <property type="molecule type" value="Genomic_DNA"/>
</dbReference>
<protein>
    <recommendedName>
        <fullName evidence="1">DUF402 domain-containing protein</fullName>
    </recommendedName>
</protein>
<sequence length="175" mass="19939">MGAHPPKRERFDLAGNVNVDPKGISRAVDEYRVTEYGLYLARPTPGRAQFHYVESWVLPALGLRVTDFWFNPGHERDQDFYVDVVSVEVHDDEWVTTDLYLDLSVRTGRSVTVLDTDELLEATTSGLISVGTARDALERTYRTVDALAAHDYDLPRWLASIGMPTRWRRRHPPIG</sequence>
<gene>
    <name evidence="2" type="ORF">SacazDRAFT_01309</name>
</gene>
<dbReference type="InterPro" id="IPR014465">
    <property type="entry name" value="UCP012622"/>
</dbReference>
<evidence type="ECO:0000259" key="1">
    <source>
        <dbReference type="Pfam" id="PF04167"/>
    </source>
</evidence>
<dbReference type="HOGENOM" id="CLU_103760_0_0_11"/>
<dbReference type="OrthoDB" id="3821551at2"/>
<dbReference type="PIRSF" id="PIRSF012622">
    <property type="entry name" value="UCP012622"/>
    <property type="match status" value="1"/>
</dbReference>
<dbReference type="Pfam" id="PF04167">
    <property type="entry name" value="DUF402"/>
    <property type="match status" value="1"/>
</dbReference>
<dbReference type="SUPFAM" id="SSF159234">
    <property type="entry name" value="FomD-like"/>
    <property type="match status" value="1"/>
</dbReference>
<organism evidence="2 3">
    <name type="scientific">Saccharomonospora azurea NA-128</name>
    <dbReference type="NCBI Taxonomy" id="882081"/>
    <lineage>
        <taxon>Bacteria</taxon>
        <taxon>Bacillati</taxon>
        <taxon>Actinomycetota</taxon>
        <taxon>Actinomycetes</taxon>
        <taxon>Pseudonocardiales</taxon>
        <taxon>Pseudonocardiaceae</taxon>
        <taxon>Saccharomonospora</taxon>
    </lineage>
</organism>
<evidence type="ECO:0000313" key="3">
    <source>
        <dbReference type="Proteomes" id="UP000004705"/>
    </source>
</evidence>
<accession>H8G698</accession>
<evidence type="ECO:0000313" key="2">
    <source>
        <dbReference type="EMBL" id="EHY88241.1"/>
    </source>
</evidence>
<dbReference type="Proteomes" id="UP000004705">
    <property type="component" value="Chromosome"/>
</dbReference>
<dbReference type="RefSeq" id="WP_005439776.1">
    <property type="nucleotide sequence ID" value="NZ_CM001466.1"/>
</dbReference>
<name>H8G698_9PSEU</name>
<dbReference type="InterPro" id="IPR007295">
    <property type="entry name" value="DUF402"/>
</dbReference>
<proteinExistence type="predicted"/>
<dbReference type="AlphaFoldDB" id="H8G698"/>
<reference evidence="2 3" key="1">
    <citation type="journal article" date="2012" name="Stand. Genomic Sci.">
        <title>Genome sequence of the soil bacterium Saccharomonospora azurea type strain (NA-128(T)).</title>
        <authorList>
            <person name="Klenk H.P."/>
            <person name="Held B."/>
            <person name="Lucas S."/>
            <person name="Lapidus A."/>
            <person name="Copeland A."/>
            <person name="Hammon N."/>
            <person name="Pitluck S."/>
            <person name="Goodwin L.A."/>
            <person name="Han C."/>
            <person name="Tapia R."/>
            <person name="Brambilla E.M."/>
            <person name="Potter G."/>
            <person name="Land M."/>
            <person name="Ivanova N."/>
            <person name="Rohde M."/>
            <person name="Goker M."/>
            <person name="Detter J.C."/>
            <person name="Kyrpides N.C."/>
            <person name="Woyke T."/>
        </authorList>
    </citation>
    <scope>NUCLEOTIDE SEQUENCE [LARGE SCALE GENOMIC DNA]</scope>
    <source>
        <strain evidence="2 3">NA-128</strain>
    </source>
</reference>
<keyword evidence="3" id="KW-1185">Reference proteome</keyword>